<dbReference type="PANTHER" id="PTHR23155">
    <property type="entry name" value="DISEASE RESISTANCE PROTEIN RP"/>
    <property type="match status" value="1"/>
</dbReference>
<evidence type="ECO:0000256" key="3">
    <source>
        <dbReference type="SAM" id="MobiDB-lite"/>
    </source>
</evidence>
<feature type="domain" description="Disease resistance protein winged helix" evidence="5">
    <location>
        <begin position="585"/>
        <end position="635"/>
    </location>
</feature>
<dbReference type="Pfam" id="PF23559">
    <property type="entry name" value="WHD_DRP"/>
    <property type="match status" value="1"/>
</dbReference>
<evidence type="ECO:0000259" key="5">
    <source>
        <dbReference type="Pfam" id="PF23559"/>
    </source>
</evidence>
<dbReference type="PaxDb" id="4577-GRMZM2G308064_P01"/>
<dbReference type="OrthoDB" id="693153at2759"/>
<dbReference type="AlphaFoldDB" id="A0A1D6QLD7"/>
<protein>
    <submittedName>
        <fullName evidence="7">Disease resistance protein RPM1</fullName>
    </submittedName>
</protein>
<dbReference type="EMBL" id="CM000780">
    <property type="protein sequence ID" value="AQK58510.1"/>
    <property type="molecule type" value="Genomic_DNA"/>
</dbReference>
<dbReference type="RefSeq" id="XP_035823405.1">
    <property type="nucleotide sequence ID" value="XM_035967512.1"/>
</dbReference>
<keyword evidence="1" id="KW-0677">Repeat</keyword>
<dbReference type="InterPro" id="IPR055414">
    <property type="entry name" value="LRR_R13L4/SHOC2-like"/>
</dbReference>
<dbReference type="SMR" id="A0A1D6QLD7"/>
<evidence type="ECO:0000259" key="6">
    <source>
        <dbReference type="Pfam" id="PF23598"/>
    </source>
</evidence>
<dbReference type="SUPFAM" id="SSF52047">
    <property type="entry name" value="RNI-like"/>
    <property type="match status" value="1"/>
</dbReference>
<feature type="compositionally biased region" description="Polar residues" evidence="3">
    <location>
        <begin position="809"/>
        <end position="823"/>
    </location>
</feature>
<dbReference type="GeneID" id="103654546"/>
<proteinExistence type="predicted"/>
<dbReference type="PRINTS" id="PR00364">
    <property type="entry name" value="DISEASERSIST"/>
</dbReference>
<dbReference type="EnsemblPlants" id="Zm00001eb200740_T002">
    <property type="protein sequence ID" value="Zm00001eb200740_P002"/>
    <property type="gene ID" value="Zm00001eb200740"/>
</dbReference>
<dbReference type="Gramene" id="Zm00001eb200740_T003">
    <property type="protein sequence ID" value="Zm00001eb200740_P003"/>
    <property type="gene ID" value="Zm00001eb200740"/>
</dbReference>
<reference evidence="9" key="1">
    <citation type="journal article" date="2009" name="Science">
        <title>The B73 maize genome: complexity, diversity, and dynamics.</title>
        <authorList>
            <person name="Schnable P.S."/>
            <person name="Ware D."/>
            <person name="Fulton R.S."/>
            <person name="Stein J.C."/>
            <person name="Wei F."/>
            <person name="Pasternak S."/>
            <person name="Liang C."/>
            <person name="Zhang J."/>
            <person name="Fulton L."/>
            <person name="Graves T.A."/>
            <person name="Minx P."/>
            <person name="Reily A.D."/>
            <person name="Courtney L."/>
            <person name="Kruchowski S.S."/>
            <person name="Tomlinson C."/>
            <person name="Strong C."/>
            <person name="Delehaunty K."/>
            <person name="Fronick C."/>
            <person name="Courtney B."/>
            <person name="Rock S.M."/>
            <person name="Belter E."/>
            <person name="Du F."/>
            <person name="Kim K."/>
            <person name="Abbott R.M."/>
            <person name="Cotton M."/>
            <person name="Levy A."/>
            <person name="Marchetto P."/>
            <person name="Ochoa K."/>
            <person name="Jackson S.M."/>
            <person name="Gillam B."/>
            <person name="Chen W."/>
            <person name="Yan L."/>
            <person name="Higginbotham J."/>
            <person name="Cardenas M."/>
            <person name="Waligorski J."/>
            <person name="Applebaum E."/>
            <person name="Phelps L."/>
            <person name="Falcone J."/>
            <person name="Kanchi K."/>
            <person name="Thane T."/>
            <person name="Scimone A."/>
            <person name="Thane N."/>
            <person name="Henke J."/>
            <person name="Wang T."/>
            <person name="Ruppert J."/>
            <person name="Shah N."/>
            <person name="Rotter K."/>
            <person name="Hodges J."/>
            <person name="Ingenthron E."/>
            <person name="Cordes M."/>
            <person name="Kohlberg S."/>
            <person name="Sgro J."/>
            <person name="Delgado B."/>
            <person name="Mead K."/>
            <person name="Chinwalla A."/>
            <person name="Leonard S."/>
            <person name="Crouse K."/>
            <person name="Collura K."/>
            <person name="Kudrna D."/>
            <person name="Currie J."/>
            <person name="He R."/>
            <person name="Angelova A."/>
            <person name="Rajasekar S."/>
            <person name="Mueller T."/>
            <person name="Lomeli R."/>
            <person name="Scara G."/>
            <person name="Ko A."/>
            <person name="Delaney K."/>
            <person name="Wissotski M."/>
            <person name="Lopez G."/>
            <person name="Campos D."/>
            <person name="Braidotti M."/>
            <person name="Ashley E."/>
            <person name="Golser W."/>
            <person name="Kim H."/>
            <person name="Lee S."/>
            <person name="Lin J."/>
            <person name="Dujmic Z."/>
            <person name="Kim W."/>
            <person name="Talag J."/>
            <person name="Zuccolo A."/>
            <person name="Fan C."/>
            <person name="Sebastian A."/>
            <person name="Kramer M."/>
            <person name="Spiegel L."/>
            <person name="Nascimento L."/>
            <person name="Zutavern T."/>
            <person name="Miller B."/>
            <person name="Ambroise C."/>
            <person name="Muller S."/>
            <person name="Spooner W."/>
            <person name="Narechania A."/>
            <person name="Ren L."/>
            <person name="Wei S."/>
            <person name="Kumari S."/>
            <person name="Faga B."/>
            <person name="Levy M.J."/>
            <person name="McMahan L."/>
            <person name="Van Buren P."/>
            <person name="Vaughn M.W."/>
            <person name="Ying K."/>
            <person name="Yeh C.-T."/>
            <person name="Emrich S.J."/>
            <person name="Jia Y."/>
            <person name="Kalyanaraman A."/>
            <person name="Hsia A.-P."/>
            <person name="Barbazuk W.B."/>
            <person name="Baucom R.S."/>
            <person name="Brutnell T.P."/>
            <person name="Carpita N.C."/>
            <person name="Chaparro C."/>
            <person name="Chia J.-M."/>
            <person name="Deragon J.-M."/>
            <person name="Estill J.C."/>
            <person name="Fu Y."/>
            <person name="Jeddeloh J.A."/>
            <person name="Han Y."/>
            <person name="Lee H."/>
            <person name="Li P."/>
            <person name="Lisch D.R."/>
            <person name="Liu S."/>
            <person name="Liu Z."/>
            <person name="Nagel D.H."/>
            <person name="McCann M.C."/>
            <person name="SanMiguel P."/>
            <person name="Myers A.M."/>
            <person name="Nettleton D."/>
            <person name="Nguyen J."/>
            <person name="Penning B.W."/>
            <person name="Ponnala L."/>
            <person name="Schneider K.L."/>
            <person name="Schwartz D.C."/>
            <person name="Sharma A."/>
            <person name="Soderlund C."/>
            <person name="Springer N.M."/>
            <person name="Sun Q."/>
            <person name="Wang H."/>
            <person name="Waterman M."/>
            <person name="Westerman R."/>
            <person name="Wolfgruber T.K."/>
            <person name="Yang L."/>
            <person name="Yu Y."/>
            <person name="Zhang L."/>
            <person name="Zhou S."/>
            <person name="Zhu Q."/>
            <person name="Bennetzen J.L."/>
            <person name="Dawe R.K."/>
            <person name="Jiang J."/>
            <person name="Jiang N."/>
            <person name="Presting G.G."/>
            <person name="Wessler S.R."/>
            <person name="Aluru S."/>
            <person name="Martienssen R.A."/>
            <person name="Clifton S.W."/>
            <person name="McCombie W.R."/>
            <person name="Wing R.A."/>
            <person name="Wilson R.K."/>
        </authorList>
    </citation>
    <scope>NUCLEOTIDE SEQUENCE [LARGE SCALE GENOMIC DNA]</scope>
    <source>
        <strain evidence="9">cv. B73</strain>
    </source>
</reference>
<dbReference type="Pfam" id="PF23598">
    <property type="entry name" value="LRR_14"/>
    <property type="match status" value="2"/>
</dbReference>
<keyword evidence="9" id="KW-1185">Reference proteome</keyword>
<feature type="domain" description="Disease resistance R13L4/SHOC-2-like LRR" evidence="6">
    <location>
        <begin position="855"/>
        <end position="1095"/>
    </location>
</feature>
<accession>A0A1D6QLD7</accession>
<dbReference type="ExpressionAtlas" id="A0A1D6QLD7">
    <property type="expression patterns" value="baseline and differential"/>
</dbReference>
<dbReference type="EMBL" id="CM000780">
    <property type="protein sequence ID" value="AQK58511.1"/>
    <property type="molecule type" value="Genomic_DNA"/>
</dbReference>
<evidence type="ECO:0000256" key="1">
    <source>
        <dbReference type="ARBA" id="ARBA00022737"/>
    </source>
</evidence>
<reference evidence="8" key="4">
    <citation type="submission" date="2021-05" db="UniProtKB">
        <authorList>
            <consortium name="EnsemblPlants"/>
        </authorList>
    </citation>
    <scope>IDENTIFICATION</scope>
    <source>
        <strain evidence="8">cv. B73</strain>
    </source>
</reference>
<feature type="region of interest" description="Disordered" evidence="3">
    <location>
        <begin position="809"/>
        <end position="843"/>
    </location>
</feature>
<dbReference type="Gene3D" id="1.10.8.430">
    <property type="entry name" value="Helical domain of apoptotic protease-activating factors"/>
    <property type="match status" value="1"/>
</dbReference>
<reference evidence="8" key="3">
    <citation type="submission" date="2019-07" db="EMBL/GenBank/DDBJ databases">
        <authorList>
            <person name="Seetharam A."/>
            <person name="Woodhouse M."/>
            <person name="Cannon E."/>
        </authorList>
    </citation>
    <scope>NUCLEOTIDE SEQUENCE [LARGE SCALE GENOMIC DNA]</scope>
    <source>
        <strain evidence="8">cv. B73</strain>
    </source>
</reference>
<dbReference type="EnsemblPlants" id="Zm00001eb200740_T003">
    <property type="protein sequence ID" value="Zm00001eb200740_P003"/>
    <property type="gene ID" value="Zm00001eb200740"/>
</dbReference>
<dbReference type="InterPro" id="IPR044974">
    <property type="entry name" value="Disease_R_plants"/>
</dbReference>
<accession>A0A3L6EXA7</accession>
<dbReference type="Proteomes" id="UP000007305">
    <property type="component" value="Chromosome 4"/>
</dbReference>
<dbReference type="InterPro" id="IPR042197">
    <property type="entry name" value="Apaf_helical"/>
</dbReference>
<dbReference type="Pfam" id="PF00931">
    <property type="entry name" value="NB-ARC"/>
    <property type="match status" value="2"/>
</dbReference>
<dbReference type="Gramene" id="Zm00001eb200740_T002">
    <property type="protein sequence ID" value="Zm00001eb200740_P002"/>
    <property type="gene ID" value="Zm00001eb200740"/>
</dbReference>
<feature type="compositionally biased region" description="Polar residues" evidence="3">
    <location>
        <begin position="832"/>
        <end position="843"/>
    </location>
</feature>
<evidence type="ECO:0000259" key="4">
    <source>
        <dbReference type="Pfam" id="PF00931"/>
    </source>
</evidence>
<evidence type="ECO:0000313" key="9">
    <source>
        <dbReference type="Proteomes" id="UP000007305"/>
    </source>
</evidence>
<dbReference type="InterPro" id="IPR032675">
    <property type="entry name" value="LRR_dom_sf"/>
</dbReference>
<evidence type="ECO:0000256" key="2">
    <source>
        <dbReference type="ARBA" id="ARBA00022821"/>
    </source>
</evidence>
<evidence type="ECO:0000313" key="8">
    <source>
        <dbReference type="EnsemblPlants" id="Zm00001eb200740_P002"/>
    </source>
</evidence>
<reference evidence="7" key="2">
    <citation type="submission" date="2015-12" db="EMBL/GenBank/DDBJ databases">
        <title>Update maize B73 reference genome by single molecule sequencing technologies.</title>
        <authorList>
            <consortium name="Maize Genome Sequencing Project"/>
            <person name="Ware D."/>
        </authorList>
    </citation>
    <scope>NUCLEOTIDE SEQUENCE</scope>
    <source>
        <tissue evidence="7">Seedling</tissue>
    </source>
</reference>
<keyword evidence="2" id="KW-0611">Plant defense</keyword>
<dbReference type="Gene3D" id="3.80.10.10">
    <property type="entry name" value="Ribonuclease Inhibitor"/>
    <property type="match status" value="1"/>
</dbReference>
<organism evidence="7">
    <name type="scientific">Zea mays</name>
    <name type="common">Maize</name>
    <dbReference type="NCBI Taxonomy" id="4577"/>
    <lineage>
        <taxon>Eukaryota</taxon>
        <taxon>Viridiplantae</taxon>
        <taxon>Streptophyta</taxon>
        <taxon>Embryophyta</taxon>
        <taxon>Tracheophyta</taxon>
        <taxon>Spermatophyta</taxon>
        <taxon>Magnoliopsida</taxon>
        <taxon>Liliopsida</taxon>
        <taxon>Poales</taxon>
        <taxon>Poaceae</taxon>
        <taxon>PACMAD clade</taxon>
        <taxon>Panicoideae</taxon>
        <taxon>Andropogonodae</taxon>
        <taxon>Andropogoneae</taxon>
        <taxon>Tripsacinae</taxon>
        <taxon>Zea</taxon>
    </lineage>
</organism>
<dbReference type="InterPro" id="IPR002182">
    <property type="entry name" value="NB-ARC"/>
</dbReference>
<dbReference type="eggNOG" id="KOG4658">
    <property type="taxonomic scope" value="Eukaryota"/>
</dbReference>
<evidence type="ECO:0000313" key="7">
    <source>
        <dbReference type="EMBL" id="AQK58511.1"/>
    </source>
</evidence>
<sequence length="1120" mass="126778">MLPPCLAASALPIKEAVTEIEQLKVRVEDVSRRNSRYSLISDSGSKPIMQQQTAPKTIFGTMVLDMMVEARDTAKRQQGLGDLTQLLTKEQADLGVISVWGTGSELGTTSIIRKAYQDPELCQKFECRGWVKLTQPFNPHEFLRSMVAQFYANSCLQNGMVINVDELKRIEEMATTGGGLIGAFMDKVNENRYLIVLENLSTIGDWDTIGTYLPDRKNGSRVIVSTQQCEIASLCIGHSYQVAEVKQYSAEHSVCVFFEEGLQGNGDKSMESDRVVDNNNEMSMQDEITHGTGFLSDRIPTSKRKDASDWVKNFQLVERKSEMNQLGNYIAKARVYGLQILSVWGIAGVGKSALVRNMYFDRIHRNDQLFEKYGWVDVTHPFNLRDFSRSLLLDFHSEPVQAMGIKDPTQECHKILEDNRCLVVIDDLQSIEEWDLIQAALVSRPSRSIIIVITTEASIATYCADNEGVVFNVKGLEDKAALKLFKKQVHRQKPSSPIKDSIDEELQELILKCGGLPKVIVAVANFLAPKTVSWMDSASSMNLKFMQELESSPEFACLQPLFGWLHSYFRTCPDFLKPCIFYLSIFPRDHSIRRRRLVRRWIAEGYARDTDKISAEERGEQFFCRLLDLSIIMQKPYSVTTGFRDSRMTLCQVNSFVREYIISRQMEENLVFELGGSCTLTSQRMGRHLIILKSWDRDRIVFESIDFSRLRSLTVFGEWKPFFISDRMRLLRVLDLEDASDLKDEDLKQMMKLLCRLKYLSLRGCTGIYSLPNSLGCLRQLETLDVRHTAIATMPRTITKLKKLQYLRASTTKPTKEQPTPDTAVTPKPTKKQPNPHTSVSWTSSLFHRHRQLEGVVVPTGLEKLTALLTIGVVNVNSARGRSILKEVRKLTQLRKLGVSGISRNNSKDFCLAISSRAHLDSLSVKLKKDNQDCLCVTPDGYLPPKNLQSFKLYGLADSFPKWINQLENLRKLVLEMTILTQDTIKGLKDLKVCILRLITKQLPDGKLNFCVMLHGQQLRCYETVKILEISCSSSLDVAFGSQSLQNLELLKVSCCSGSGSVMKLSGLEKLSESELKEVQIKGSDDFIVKTDVEEQLARHPKKPVLKVEKVLSSTGDFEL</sequence>
<feature type="domain" description="Disease resistance R13L4/SHOC-2-like LRR" evidence="6">
    <location>
        <begin position="710"/>
        <end position="812"/>
    </location>
</feature>
<dbReference type="PANTHER" id="PTHR23155:SF1135">
    <property type="entry name" value="OS08G0246300 PROTEIN"/>
    <property type="match status" value="1"/>
</dbReference>
<dbReference type="GO" id="GO:0043531">
    <property type="term" value="F:ADP binding"/>
    <property type="evidence" value="ECO:0007669"/>
    <property type="project" value="InterPro"/>
</dbReference>
<dbReference type="SUPFAM" id="SSF52540">
    <property type="entry name" value="P-loop containing nucleoside triphosphate hydrolases"/>
    <property type="match status" value="2"/>
</dbReference>
<gene>
    <name evidence="8" type="primary">LOC103654546</name>
    <name evidence="7" type="ORF">ZEAMMB73_Zm00001d052992</name>
</gene>
<name>A0A1D6QLD7_MAIZE</name>
<dbReference type="RefSeq" id="XP_008679613.2">
    <property type="nucleotide sequence ID" value="XM_008681391.4"/>
</dbReference>
<feature type="domain" description="NB-ARC" evidence="4">
    <location>
        <begin position="80"/>
        <end position="260"/>
    </location>
</feature>
<dbReference type="GO" id="GO:0098542">
    <property type="term" value="P:defense response to other organism"/>
    <property type="evidence" value="ECO:0000318"/>
    <property type="project" value="GO_Central"/>
</dbReference>
<feature type="domain" description="NB-ARC" evidence="4">
    <location>
        <begin position="336"/>
        <end position="493"/>
    </location>
</feature>
<dbReference type="InterPro" id="IPR027417">
    <property type="entry name" value="P-loop_NTPase"/>
</dbReference>
<dbReference type="InterPro" id="IPR058922">
    <property type="entry name" value="WHD_DRP"/>
</dbReference>
<dbReference type="Gene3D" id="3.40.50.300">
    <property type="entry name" value="P-loop containing nucleotide triphosphate hydrolases"/>
    <property type="match status" value="2"/>
</dbReference>